<dbReference type="EMBL" id="JAGIZQ010000005">
    <property type="protein sequence ID" value="KAH6627389.1"/>
    <property type="molecule type" value="Genomic_DNA"/>
</dbReference>
<dbReference type="Proteomes" id="UP000724584">
    <property type="component" value="Unassembled WGS sequence"/>
</dbReference>
<gene>
    <name evidence="1" type="ORF">F5144DRAFT_603663</name>
</gene>
<keyword evidence="2" id="KW-1185">Reference proteome</keyword>
<proteinExistence type="predicted"/>
<organism evidence="1 2">
    <name type="scientific">Chaetomium tenue</name>
    <dbReference type="NCBI Taxonomy" id="1854479"/>
    <lineage>
        <taxon>Eukaryota</taxon>
        <taxon>Fungi</taxon>
        <taxon>Dikarya</taxon>
        <taxon>Ascomycota</taxon>
        <taxon>Pezizomycotina</taxon>
        <taxon>Sordariomycetes</taxon>
        <taxon>Sordariomycetidae</taxon>
        <taxon>Sordariales</taxon>
        <taxon>Chaetomiaceae</taxon>
        <taxon>Chaetomium</taxon>
    </lineage>
</organism>
<accession>A0ACB7P2F6</accession>
<evidence type="ECO:0000313" key="1">
    <source>
        <dbReference type="EMBL" id="KAH6627389.1"/>
    </source>
</evidence>
<protein>
    <submittedName>
        <fullName evidence="1">Uncharacterized protein</fullName>
    </submittedName>
</protein>
<name>A0ACB7P2F6_9PEZI</name>
<reference evidence="1 2" key="1">
    <citation type="journal article" date="2021" name="Nat. Commun.">
        <title>Genetic determinants of endophytism in the Arabidopsis root mycobiome.</title>
        <authorList>
            <person name="Mesny F."/>
            <person name="Miyauchi S."/>
            <person name="Thiergart T."/>
            <person name="Pickel B."/>
            <person name="Atanasova L."/>
            <person name="Karlsson M."/>
            <person name="Huettel B."/>
            <person name="Barry K.W."/>
            <person name="Haridas S."/>
            <person name="Chen C."/>
            <person name="Bauer D."/>
            <person name="Andreopoulos W."/>
            <person name="Pangilinan J."/>
            <person name="LaButti K."/>
            <person name="Riley R."/>
            <person name="Lipzen A."/>
            <person name="Clum A."/>
            <person name="Drula E."/>
            <person name="Henrissat B."/>
            <person name="Kohler A."/>
            <person name="Grigoriev I.V."/>
            <person name="Martin F.M."/>
            <person name="Hacquard S."/>
        </authorList>
    </citation>
    <scope>NUCLEOTIDE SEQUENCE [LARGE SCALE GENOMIC DNA]</scope>
    <source>
        <strain evidence="1 2">MPI-SDFR-AT-0079</strain>
    </source>
</reference>
<sequence>MEESHKPPLEPGSLHKNGPPPPPPPPPPPLPPTPLSQKPPTRKAVAVPDQPTNQAAPPLHNPNPPPFQPIYYFFYGTLTKPHILQGVLGLDSPPTPLHPAQIHHHELTTWGDYRMLIDSSNPAAVVDGYTYHIQSAEEAYKLGYYEPNAYVLTDCTIHFTDQSQGGSSTRMVEGKTFKYAGDGAALKEGRIDRVLWERQMGQRWPLRRQREGEGRGAQLGGTPE</sequence>
<comment type="caution">
    <text evidence="1">The sequence shown here is derived from an EMBL/GenBank/DDBJ whole genome shotgun (WGS) entry which is preliminary data.</text>
</comment>
<evidence type="ECO:0000313" key="2">
    <source>
        <dbReference type="Proteomes" id="UP000724584"/>
    </source>
</evidence>